<dbReference type="PANTHER" id="PTHR30483:SF6">
    <property type="entry name" value="PERIPLASMIC BINDING PROTEIN OF ABC TRANSPORTER FOR NATURAL AMINO ACIDS"/>
    <property type="match status" value="1"/>
</dbReference>
<evidence type="ECO:0000313" key="4">
    <source>
        <dbReference type="EMBL" id="ELY24014.1"/>
    </source>
</evidence>
<dbReference type="Pfam" id="PF13458">
    <property type="entry name" value="Peripla_BP_6"/>
    <property type="match status" value="1"/>
</dbReference>
<dbReference type="GeneID" id="8824220"/>
<reference evidence="3 5" key="2">
    <citation type="journal article" date="2012" name="BMC Genomics">
        <title>A comparative genomics perspective on the genetic content of the alkaliphilic haloarchaeon Natrialba magadii ATCC 43099T.</title>
        <authorList>
            <person name="Siddaramappa S."/>
            <person name="Challacombe J.F."/>
            <person name="Decastro R.E."/>
            <person name="Pfeiffer F."/>
            <person name="Sastre D.E."/>
            <person name="Gimenez M.I."/>
            <person name="Paggi R.A."/>
            <person name="Detter J.C."/>
            <person name="Davenport K.W."/>
            <person name="Goodwin L.A."/>
            <person name="Kyrpides N."/>
            <person name="Tapia R."/>
            <person name="Pitluck S."/>
            <person name="Lucas S."/>
            <person name="Woyke T."/>
            <person name="Maupin-Furlow J.A."/>
        </authorList>
    </citation>
    <scope>NUCLEOTIDE SEQUENCE [LARGE SCALE GENOMIC DNA]</scope>
    <source>
        <strain evidence="3">ATCC 43099</strain>
        <strain evidence="5">ATCC 43099 / DSM 3394 / CCM 3739 / CIP 104546 / IAM 13178 / JCM 8861 / NBRC 102185 / NCIMB 2190 / MS3</strain>
    </source>
</reference>
<organism evidence="3 5">
    <name type="scientific">Natrialba magadii (strain ATCC 43099 / DSM 3394 / CCM 3739 / CIP 104546 / IAM 13178 / JCM 8861 / NBRC 102185 / NCIMB 2190 / MS3)</name>
    <name type="common">Natronobacterium magadii</name>
    <dbReference type="NCBI Taxonomy" id="547559"/>
    <lineage>
        <taxon>Archaea</taxon>
        <taxon>Methanobacteriati</taxon>
        <taxon>Methanobacteriota</taxon>
        <taxon>Stenosarchaea group</taxon>
        <taxon>Halobacteria</taxon>
        <taxon>Halobacteriales</taxon>
        <taxon>Natrialbaceae</taxon>
        <taxon>Natrialba</taxon>
    </lineage>
</organism>
<dbReference type="PaxDb" id="547559-Nmag_1387"/>
<dbReference type="KEGG" id="nmg:Nmag_1387"/>
<keyword evidence="5" id="KW-1185">Reference proteome</keyword>
<dbReference type="Gene3D" id="3.40.50.2300">
    <property type="match status" value="2"/>
</dbReference>
<reference evidence="4 6" key="3">
    <citation type="journal article" date="2014" name="PLoS Genet.">
        <title>Phylogenetically driven sequencing of extremely halophilic archaea reveals strategies for static and dynamic osmo-response.</title>
        <authorList>
            <person name="Becker E.A."/>
            <person name="Seitzer P.M."/>
            <person name="Tritt A."/>
            <person name="Larsen D."/>
            <person name="Krusor M."/>
            <person name="Yao A.I."/>
            <person name="Wu D."/>
            <person name="Madern D."/>
            <person name="Eisen J.A."/>
            <person name="Darling A.E."/>
            <person name="Facciotti M.T."/>
        </authorList>
    </citation>
    <scope>NUCLEOTIDE SEQUENCE [LARGE SCALE GENOMIC DNA]</scope>
    <source>
        <strain evidence="6">ATCC 43099 / DSM 3394 / CCM 3739 / CIP 104546 / IAM 13178 / JCM 8861 / NBRC 102185 / NCIMB 2190 / MS3</strain>
        <strain evidence="4">MS-3</strain>
    </source>
</reference>
<reference evidence="5" key="1">
    <citation type="submission" date="2010-02" db="EMBL/GenBank/DDBJ databases">
        <title>Complete sequence of chromosome of Natrialba magadii ATCC 43099.</title>
        <authorList>
            <consortium name="US DOE Joint Genome Institute"/>
            <person name="Lucas S."/>
            <person name="Copeland A."/>
            <person name="Lapidus A."/>
            <person name="Cheng J.-F."/>
            <person name="Bruce D."/>
            <person name="Goodwin L."/>
            <person name="Pitluck S."/>
            <person name="Davenport K."/>
            <person name="Saunders E."/>
            <person name="Detter J.C."/>
            <person name="Han C."/>
            <person name="Tapia R."/>
            <person name="Land M."/>
            <person name="Hauser L."/>
            <person name="Kyrpides N."/>
            <person name="Mikhailova N."/>
            <person name="De Castro R.E."/>
            <person name="Maupin-Furlow J.A."/>
            <person name="Woyke T."/>
        </authorList>
    </citation>
    <scope>NUCLEOTIDE SEQUENCE [LARGE SCALE GENOMIC DNA]</scope>
    <source>
        <strain evidence="5">ATCC 43099 / DSM 3394 / CCM 3739 / CIP 104546 / IAM 13178 / JCM 8861 / NBRC 102185 / NCIMB 2190 / MS3</strain>
    </source>
</reference>
<dbReference type="OrthoDB" id="21336at2157"/>
<dbReference type="InterPro" id="IPR051010">
    <property type="entry name" value="BCAA_transport"/>
</dbReference>
<dbReference type="EMBL" id="AOHS01000060">
    <property type="protein sequence ID" value="ELY24014.1"/>
    <property type="molecule type" value="Genomic_DNA"/>
</dbReference>
<dbReference type="Proteomes" id="UP000001879">
    <property type="component" value="Chromosome"/>
</dbReference>
<evidence type="ECO:0000313" key="5">
    <source>
        <dbReference type="Proteomes" id="UP000001879"/>
    </source>
</evidence>
<proteinExistence type="predicted"/>
<dbReference type="STRING" id="547559.Nmag_1387"/>
<keyword evidence="1" id="KW-0732">Signal</keyword>
<reference evidence="3" key="4">
    <citation type="submission" date="2016-09" db="EMBL/GenBank/DDBJ databases">
        <authorList>
            <person name="Pfeiffer F."/>
        </authorList>
    </citation>
    <scope>NUCLEOTIDE SEQUENCE</scope>
    <source>
        <strain evidence="3">ATCC 43099</strain>
    </source>
</reference>
<dbReference type="Proteomes" id="UP000011543">
    <property type="component" value="Unassembled WGS sequence"/>
</dbReference>
<evidence type="ECO:0000256" key="1">
    <source>
        <dbReference type="ARBA" id="ARBA00022729"/>
    </source>
</evidence>
<dbReference type="PATRIC" id="fig|547559.17.peg.3843"/>
<evidence type="ECO:0000313" key="6">
    <source>
        <dbReference type="Proteomes" id="UP000011543"/>
    </source>
</evidence>
<name>D3ST20_NATMM</name>
<dbReference type="InterPro" id="IPR028081">
    <property type="entry name" value="Leu-bd"/>
</dbReference>
<evidence type="ECO:0000313" key="3">
    <source>
        <dbReference type="EMBL" id="ADD04966.1"/>
    </source>
</evidence>
<sequence length="424" mass="44530">MTFRPKRRELLMGAGAVSLGGLAGCLSDVPGLESEVASTDSVGGTDRTLRLGIMSPLSGGLANFGETTRDAALLPIEQFEDEINLDIDYTVVDTETSPSAGVQSAAELVDDGYPMVNGPLASDVTLQATQQVLIPYRVVNCSAGATSPTITSVNDAGLIFRTALSDSLQALVLAEQAVTDLDTERAAVLYVDNDYGWQLTQAFSQTFETDHGATVTAEVPVTEGADSYDDAIETAMAEDPELLVVIGYPDTGRQLFDDLAATGARDDVDVLVTEGMQDGDLHESTDSSLDGIRGTAPIANGPGYETFSEQYESAYGESPGLFTAHAYDATAALLLANAYAGQNEGTAIRNAMQAVTYSPGTTITPENLDEGLELAAQGENVAYEGASSSVTFDQHGDVRGASFSYWEFDESEAGGITELDRVSA</sequence>
<dbReference type="PANTHER" id="PTHR30483">
    <property type="entry name" value="LEUCINE-SPECIFIC-BINDING PROTEIN"/>
    <property type="match status" value="1"/>
</dbReference>
<dbReference type="PROSITE" id="PS51257">
    <property type="entry name" value="PROKAR_LIPOPROTEIN"/>
    <property type="match status" value="1"/>
</dbReference>
<dbReference type="EMBL" id="CP001932">
    <property type="protein sequence ID" value="ADD04966.1"/>
    <property type="molecule type" value="Genomic_DNA"/>
</dbReference>
<keyword evidence="4" id="KW-0675">Receptor</keyword>
<dbReference type="eggNOG" id="arCOG01021">
    <property type="taxonomic scope" value="Archaea"/>
</dbReference>
<dbReference type="InterPro" id="IPR028082">
    <property type="entry name" value="Peripla_BP_I"/>
</dbReference>
<dbReference type="SUPFAM" id="SSF53822">
    <property type="entry name" value="Periplasmic binding protein-like I"/>
    <property type="match status" value="1"/>
</dbReference>
<dbReference type="RefSeq" id="WP_004268066.1">
    <property type="nucleotide sequence ID" value="NC_013922.1"/>
</dbReference>
<dbReference type="CDD" id="cd06346">
    <property type="entry name" value="PBP1_ABC_ligand_binding-like"/>
    <property type="match status" value="1"/>
</dbReference>
<gene>
    <name evidence="3" type="ordered locus">Nmag_1387</name>
    <name evidence="4" type="ORF">C500_19460</name>
</gene>
<protein>
    <submittedName>
        <fullName evidence="3">Chemotactic signal transduction system periplasmic substrate-binding protein</fullName>
    </submittedName>
    <submittedName>
        <fullName evidence="4">Extracellular ligand-binding receptor</fullName>
    </submittedName>
</protein>
<dbReference type="HOGENOM" id="CLU_027128_5_0_2"/>
<evidence type="ECO:0000259" key="2">
    <source>
        <dbReference type="Pfam" id="PF13458"/>
    </source>
</evidence>
<dbReference type="AlphaFoldDB" id="D3ST20"/>
<accession>D3ST20</accession>
<feature type="domain" description="Leucine-binding protein" evidence="2">
    <location>
        <begin position="48"/>
        <end position="358"/>
    </location>
</feature>